<organism evidence="3 4">
    <name type="scientific">Penicillium brasilianum</name>
    <dbReference type="NCBI Taxonomy" id="104259"/>
    <lineage>
        <taxon>Eukaryota</taxon>
        <taxon>Fungi</taxon>
        <taxon>Dikarya</taxon>
        <taxon>Ascomycota</taxon>
        <taxon>Pezizomycotina</taxon>
        <taxon>Eurotiomycetes</taxon>
        <taxon>Eurotiomycetidae</taxon>
        <taxon>Eurotiales</taxon>
        <taxon>Aspergillaceae</taxon>
        <taxon>Penicillium</taxon>
    </lineage>
</organism>
<keyword evidence="1" id="KW-0472">Membrane</keyword>
<evidence type="ECO:0000313" key="3">
    <source>
        <dbReference type="EMBL" id="CEJ61856.1"/>
    </source>
</evidence>
<keyword evidence="1" id="KW-0812">Transmembrane</keyword>
<dbReference type="Proteomes" id="UP000042958">
    <property type="component" value="Unassembled WGS sequence"/>
</dbReference>
<dbReference type="EMBL" id="CDHK01000012">
    <property type="protein sequence ID" value="CEJ61856.1"/>
    <property type="molecule type" value="Genomic_DNA"/>
</dbReference>
<feature type="transmembrane region" description="Helical" evidence="1">
    <location>
        <begin position="198"/>
        <end position="219"/>
    </location>
</feature>
<feature type="transmembrane region" description="Helical" evidence="1">
    <location>
        <begin position="54"/>
        <end position="77"/>
    </location>
</feature>
<evidence type="ECO:0000256" key="1">
    <source>
        <dbReference type="SAM" id="Phobius"/>
    </source>
</evidence>
<evidence type="ECO:0000313" key="4">
    <source>
        <dbReference type="Proteomes" id="UP000042958"/>
    </source>
</evidence>
<keyword evidence="1" id="KW-1133">Transmembrane helix</keyword>
<accession>A0A0F7U0R8</accession>
<dbReference type="AlphaFoldDB" id="A0A0F7U0R8"/>
<feature type="transmembrane region" description="Helical" evidence="1">
    <location>
        <begin position="120"/>
        <end position="143"/>
    </location>
</feature>
<gene>
    <name evidence="3" type="ORF">PMG11_10373</name>
</gene>
<name>A0A0F7U0R8_PENBI</name>
<dbReference type="PANTHER" id="PTHR37013">
    <property type="entry name" value="INTEGRAL MEMBRANE PROTEIN (AFU_ORTHOLOGUE AFUA_1G05950)-RELATED"/>
    <property type="match status" value="1"/>
</dbReference>
<dbReference type="OrthoDB" id="10307528at2759"/>
<feature type="transmembrane region" description="Helical" evidence="1">
    <location>
        <begin position="89"/>
        <end position="108"/>
    </location>
</feature>
<feature type="transmembrane region" description="Helical" evidence="1">
    <location>
        <begin position="12"/>
        <end position="34"/>
    </location>
</feature>
<proteinExistence type="predicted"/>
<evidence type="ECO:0000259" key="2">
    <source>
        <dbReference type="Pfam" id="PF24802"/>
    </source>
</evidence>
<sequence length="369" mass="41691">MDTIITNLPPNVGAILIENISIIQIISMFSIGAYNALETGIAVFDSFKHYRGLYFWSMQVASWGILVHTIPAMIRFLSQSSNLAMSIPFILGWYAMVTGQAVVLYSRLNVLATDPMKLRWVLWMIVINFFVLHIPMTVLFYGLNSGQSVFARPAAIYDRIQVTGFCMQEFVLSGVYVHQALEQRSIKRDLHRQDDRKIIRHLLWINILVVLMNILLLVAEYKLHYIEVSLKTVVYSIKLKLEFTVLNRLRKLGFTSPPPLAHQIPEYARQESGVNLVGRSRLHSRQESNSESVHTECGIKVPPRVSQRPSIHANHEAKCDAQSDDTRVRGAIPSSNQLTAPSACSSDQLTTSLSTLELNLSNFTSKFDV</sequence>
<protein>
    <recommendedName>
        <fullName evidence="2">DUF7703 domain-containing protein</fullName>
    </recommendedName>
</protein>
<dbReference type="STRING" id="104259.A0A0F7U0R8"/>
<dbReference type="InterPro" id="IPR056120">
    <property type="entry name" value="DUF7703"/>
</dbReference>
<reference evidence="4" key="1">
    <citation type="journal article" date="2015" name="Genome Announc.">
        <title>Draft genome sequence of the fungus Penicillium brasilianum MG11.</title>
        <authorList>
            <person name="Horn F."/>
            <person name="Linde J."/>
            <person name="Mattern D.J."/>
            <person name="Walther G."/>
            <person name="Guthke R."/>
            <person name="Brakhage A.A."/>
            <person name="Valiante V."/>
        </authorList>
    </citation>
    <scope>NUCLEOTIDE SEQUENCE [LARGE SCALE GENOMIC DNA]</scope>
    <source>
        <strain evidence="4">MG11</strain>
    </source>
</reference>
<dbReference type="Pfam" id="PF24802">
    <property type="entry name" value="DUF7703"/>
    <property type="match status" value="1"/>
</dbReference>
<keyword evidence="4" id="KW-1185">Reference proteome</keyword>
<feature type="domain" description="DUF7703" evidence="2">
    <location>
        <begin position="13"/>
        <end position="251"/>
    </location>
</feature>
<dbReference type="PANTHER" id="PTHR37013:SF3">
    <property type="entry name" value="INTEGRAL MEMBRANE PROTEIN (AFU_ORTHOLOGUE AFUA_1G05950)"/>
    <property type="match status" value="1"/>
</dbReference>